<evidence type="ECO:0000256" key="3">
    <source>
        <dbReference type="ARBA" id="ARBA00022679"/>
    </source>
</evidence>
<keyword evidence="8" id="KW-1133">Transmembrane helix</keyword>
<dbReference type="PANTHER" id="PTHR43289">
    <property type="entry name" value="MITOGEN-ACTIVATED PROTEIN KINASE KINASE KINASE 20-RELATED"/>
    <property type="match status" value="1"/>
</dbReference>
<keyword evidence="5 10" id="KW-0418">Kinase</keyword>
<accession>A0A4Q7J4B3</accession>
<keyword evidence="8" id="KW-0812">Transmembrane</keyword>
<keyword evidence="2" id="KW-0723">Serine/threonine-protein kinase</keyword>
<feature type="transmembrane region" description="Helical" evidence="8">
    <location>
        <begin position="309"/>
        <end position="329"/>
    </location>
</feature>
<dbReference type="InterPro" id="IPR000719">
    <property type="entry name" value="Prot_kinase_dom"/>
</dbReference>
<dbReference type="SUPFAM" id="SSF56112">
    <property type="entry name" value="Protein kinase-like (PK-like)"/>
    <property type="match status" value="1"/>
</dbReference>
<evidence type="ECO:0000259" key="9">
    <source>
        <dbReference type="PROSITE" id="PS50011"/>
    </source>
</evidence>
<organism evidence="10 11">
    <name type="scientific">Amycolatopsis suaedae</name>
    <dbReference type="NCBI Taxonomy" id="2510978"/>
    <lineage>
        <taxon>Bacteria</taxon>
        <taxon>Bacillati</taxon>
        <taxon>Actinomycetota</taxon>
        <taxon>Actinomycetes</taxon>
        <taxon>Pseudonocardiales</taxon>
        <taxon>Pseudonocardiaceae</taxon>
        <taxon>Amycolatopsis</taxon>
    </lineage>
</organism>
<dbReference type="EC" id="2.7.11.1" evidence="1"/>
<feature type="compositionally biased region" description="Basic and acidic residues" evidence="7">
    <location>
        <begin position="358"/>
        <end position="370"/>
    </location>
</feature>
<protein>
    <recommendedName>
        <fullName evidence="1">non-specific serine/threonine protein kinase</fullName>
        <ecNumber evidence="1">2.7.11.1</ecNumber>
    </recommendedName>
</protein>
<proteinExistence type="predicted"/>
<keyword evidence="6" id="KW-0067">ATP-binding</keyword>
<sequence length="443" mass="45872">MGGEMNTPALAPLGTGPVATVYAGVTETGEAAAVKVYPAPLDRDTRAALDRELAALEALRPVAAVLSADELELLPDGRPALWMPRAAQSLADLTAGGQGLPVLDALVIAEAVALALAAAHQAGQVHGGVTPGNVLLLPSGEPVLADFGVVLRQRFTPGESRRAVDFAAPEAVRAGTLDERGDVYGLGAILHLALTGRSPHPPRVGEQPGQHILRVLNEPVAPVTRADVPQAATGLLAVLLAKDPAHRPDAATAARRLSELVNGSAESTVDTAGPAAARPPVTAPVLPEPIAVVEPRGQRRPALSRHRTAILAAGGLVLAAALAAVFLLGGQEQPPPPAEPPVGAPVPAPAPQPGTGRVDLDPPADHGTEAELRWRGPDNLFYVVIVTEQGLPEPRPPILVQRKTSARVPVEPGKQYCFLVQGTDARGVYNSQYQPFRGATCRR</sequence>
<keyword evidence="4" id="KW-0547">Nucleotide-binding</keyword>
<dbReference type="PROSITE" id="PS50011">
    <property type="entry name" value="PROTEIN_KINASE_DOM"/>
    <property type="match status" value="1"/>
</dbReference>
<evidence type="ECO:0000256" key="7">
    <source>
        <dbReference type="SAM" id="MobiDB-lite"/>
    </source>
</evidence>
<dbReference type="SMART" id="SM00220">
    <property type="entry name" value="S_TKc"/>
    <property type="match status" value="1"/>
</dbReference>
<dbReference type="AlphaFoldDB" id="A0A4Q7J4B3"/>
<evidence type="ECO:0000313" key="11">
    <source>
        <dbReference type="Proteomes" id="UP000292003"/>
    </source>
</evidence>
<evidence type="ECO:0000256" key="1">
    <source>
        <dbReference type="ARBA" id="ARBA00012513"/>
    </source>
</evidence>
<dbReference type="Pfam" id="PF00069">
    <property type="entry name" value="Pkinase"/>
    <property type="match status" value="1"/>
</dbReference>
<gene>
    <name evidence="10" type="ORF">EWH70_24510</name>
</gene>
<dbReference type="Gene3D" id="1.10.510.10">
    <property type="entry name" value="Transferase(Phosphotransferase) domain 1"/>
    <property type="match status" value="1"/>
</dbReference>
<dbReference type="GO" id="GO:0004674">
    <property type="term" value="F:protein serine/threonine kinase activity"/>
    <property type="evidence" value="ECO:0007669"/>
    <property type="project" value="UniProtKB-KW"/>
</dbReference>
<keyword evidence="11" id="KW-1185">Reference proteome</keyword>
<keyword evidence="3" id="KW-0808">Transferase</keyword>
<dbReference type="PANTHER" id="PTHR43289:SF6">
    <property type="entry name" value="SERINE_THREONINE-PROTEIN KINASE NEKL-3"/>
    <property type="match status" value="1"/>
</dbReference>
<dbReference type="GO" id="GO:0005524">
    <property type="term" value="F:ATP binding"/>
    <property type="evidence" value="ECO:0007669"/>
    <property type="project" value="UniProtKB-KW"/>
</dbReference>
<comment type="caution">
    <text evidence="10">The sequence shown here is derived from an EMBL/GenBank/DDBJ whole genome shotgun (WGS) entry which is preliminary data.</text>
</comment>
<evidence type="ECO:0000256" key="6">
    <source>
        <dbReference type="ARBA" id="ARBA00022840"/>
    </source>
</evidence>
<name>A0A4Q7J4B3_9PSEU</name>
<reference evidence="10 11" key="1">
    <citation type="submission" date="2019-02" db="EMBL/GenBank/DDBJ databases">
        <title>Draft genome sequence of Amycolatopsis sp. 8-3EHSu isolated from roots of Suaeda maritima.</title>
        <authorList>
            <person name="Duangmal K."/>
            <person name="Chantavorakit T."/>
        </authorList>
    </citation>
    <scope>NUCLEOTIDE SEQUENCE [LARGE SCALE GENOMIC DNA]</scope>
    <source>
        <strain evidence="10 11">8-3EHSu</strain>
    </source>
</reference>
<dbReference type="EMBL" id="SFCC01000012">
    <property type="protein sequence ID" value="RZQ61526.1"/>
    <property type="molecule type" value="Genomic_DNA"/>
</dbReference>
<dbReference type="InterPro" id="IPR011009">
    <property type="entry name" value="Kinase-like_dom_sf"/>
</dbReference>
<dbReference type="OrthoDB" id="3815424at2"/>
<feature type="region of interest" description="Disordered" evidence="7">
    <location>
        <begin position="332"/>
        <end position="370"/>
    </location>
</feature>
<feature type="compositionally biased region" description="Pro residues" evidence="7">
    <location>
        <begin position="333"/>
        <end position="352"/>
    </location>
</feature>
<feature type="domain" description="Protein kinase" evidence="9">
    <location>
        <begin position="7"/>
        <end position="261"/>
    </location>
</feature>
<evidence type="ECO:0000256" key="8">
    <source>
        <dbReference type="SAM" id="Phobius"/>
    </source>
</evidence>
<evidence type="ECO:0000256" key="2">
    <source>
        <dbReference type="ARBA" id="ARBA00022527"/>
    </source>
</evidence>
<dbReference type="Proteomes" id="UP000292003">
    <property type="component" value="Unassembled WGS sequence"/>
</dbReference>
<evidence type="ECO:0000313" key="10">
    <source>
        <dbReference type="EMBL" id="RZQ61526.1"/>
    </source>
</evidence>
<keyword evidence="8" id="KW-0472">Membrane</keyword>
<evidence type="ECO:0000256" key="5">
    <source>
        <dbReference type="ARBA" id="ARBA00022777"/>
    </source>
</evidence>
<evidence type="ECO:0000256" key="4">
    <source>
        <dbReference type="ARBA" id="ARBA00022741"/>
    </source>
</evidence>